<evidence type="ECO:0000313" key="2">
    <source>
        <dbReference type="Proteomes" id="UP000198638"/>
    </source>
</evidence>
<organism evidence="1 2">
    <name type="scientific">Paraburkholderia sartisoli</name>
    <dbReference type="NCBI Taxonomy" id="83784"/>
    <lineage>
        <taxon>Bacteria</taxon>
        <taxon>Pseudomonadati</taxon>
        <taxon>Pseudomonadota</taxon>
        <taxon>Betaproteobacteria</taxon>
        <taxon>Burkholderiales</taxon>
        <taxon>Burkholderiaceae</taxon>
        <taxon>Paraburkholderia</taxon>
    </lineage>
</organism>
<dbReference type="RefSeq" id="WP_090532258.1">
    <property type="nucleotide sequence ID" value="NZ_FNRQ01000002.1"/>
</dbReference>
<name>A0A1H4CYD6_9BURK</name>
<gene>
    <name evidence="1" type="ORF">SAMN05192564_102557</name>
</gene>
<evidence type="ECO:0000313" key="1">
    <source>
        <dbReference type="EMBL" id="SEA65256.1"/>
    </source>
</evidence>
<dbReference type="AlphaFoldDB" id="A0A1H4CYD6"/>
<protein>
    <submittedName>
        <fullName evidence="1">Uncharacterized protein</fullName>
    </submittedName>
</protein>
<keyword evidence="2" id="KW-1185">Reference proteome</keyword>
<dbReference type="EMBL" id="FNRQ01000002">
    <property type="protein sequence ID" value="SEA65256.1"/>
    <property type="molecule type" value="Genomic_DNA"/>
</dbReference>
<proteinExistence type="predicted"/>
<accession>A0A1H4CYD6</accession>
<dbReference type="Proteomes" id="UP000198638">
    <property type="component" value="Unassembled WGS sequence"/>
</dbReference>
<dbReference type="OrthoDB" id="8967377at2"/>
<reference evidence="2" key="1">
    <citation type="submission" date="2016-10" db="EMBL/GenBank/DDBJ databases">
        <authorList>
            <person name="Varghese N."/>
            <person name="Submissions S."/>
        </authorList>
    </citation>
    <scope>NUCLEOTIDE SEQUENCE [LARGE SCALE GENOMIC DNA]</scope>
    <source>
        <strain evidence="2">LMG 24000</strain>
    </source>
</reference>
<sequence>MAHQDDIDLPTGEQAAFELACERYGFSTRQFEITNFVDDTSGAHGRFVTVRRYGGRAQSYHADSVGQWVKEFEVDLTCRFFK</sequence>